<reference evidence="1" key="1">
    <citation type="submission" date="2023-04" db="EMBL/GenBank/DDBJ databases">
        <title>Phytophthora fragariaefolia NBRC 109709.</title>
        <authorList>
            <person name="Ichikawa N."/>
            <person name="Sato H."/>
            <person name="Tonouchi N."/>
        </authorList>
    </citation>
    <scope>NUCLEOTIDE SEQUENCE</scope>
    <source>
        <strain evidence="1">NBRC 109709</strain>
    </source>
</reference>
<keyword evidence="2" id="KW-1185">Reference proteome</keyword>
<dbReference type="OrthoDB" id="121485at2759"/>
<sequence>MQRAARGLDTPLGTAGQEAAAMECFSEFLALGNMNEDSIASIAKSLSAPVAQPSQNFYSLLTAFSIFLQTKPSARGSGLAKATAVGYMSQVVNLLRERYPQHLSDSKRIETKWAQPLRSEICWPVCRQECGIVERTS</sequence>
<proteinExistence type="predicted"/>
<comment type="caution">
    <text evidence="1">The sequence shown here is derived from an EMBL/GenBank/DDBJ whole genome shotgun (WGS) entry which is preliminary data.</text>
</comment>
<name>A0A9W6X8N4_9STRA</name>
<dbReference type="AlphaFoldDB" id="A0A9W6X8N4"/>
<organism evidence="1 2">
    <name type="scientific">Phytophthora fragariaefolia</name>
    <dbReference type="NCBI Taxonomy" id="1490495"/>
    <lineage>
        <taxon>Eukaryota</taxon>
        <taxon>Sar</taxon>
        <taxon>Stramenopiles</taxon>
        <taxon>Oomycota</taxon>
        <taxon>Peronosporomycetes</taxon>
        <taxon>Peronosporales</taxon>
        <taxon>Peronosporaceae</taxon>
        <taxon>Phytophthora</taxon>
    </lineage>
</organism>
<accession>A0A9W6X8N4</accession>
<dbReference type="Proteomes" id="UP001165121">
    <property type="component" value="Unassembled WGS sequence"/>
</dbReference>
<gene>
    <name evidence="1" type="ORF">Pfra01_000847900</name>
</gene>
<evidence type="ECO:0000313" key="1">
    <source>
        <dbReference type="EMBL" id="GMF33791.1"/>
    </source>
</evidence>
<protein>
    <submittedName>
        <fullName evidence="1">Unnamed protein product</fullName>
    </submittedName>
</protein>
<evidence type="ECO:0000313" key="2">
    <source>
        <dbReference type="Proteomes" id="UP001165121"/>
    </source>
</evidence>
<dbReference type="EMBL" id="BSXT01000766">
    <property type="protein sequence ID" value="GMF33791.1"/>
    <property type="molecule type" value="Genomic_DNA"/>
</dbReference>